<proteinExistence type="predicted"/>
<evidence type="ECO:0000313" key="1">
    <source>
        <dbReference type="EMBL" id="VEI13509.1"/>
    </source>
</evidence>
<name>A0A3S4YYB0_9ACTO</name>
<protein>
    <submittedName>
        <fullName evidence="1">Uncharacterized protein</fullName>
    </submittedName>
</protein>
<accession>A0A3S4YYB0</accession>
<dbReference type="KEGG" id="tbw:NCTC13354_01224"/>
<dbReference type="EMBL" id="LR134476">
    <property type="protein sequence ID" value="VEI13509.1"/>
    <property type="molecule type" value="Genomic_DNA"/>
</dbReference>
<sequence length="55" mass="5416">MAIASITKPTKSVGADISAPTLIGSLVTGCYMPGGFARLPVTNQVPDGLAACPVG</sequence>
<reference evidence="1 2" key="1">
    <citation type="submission" date="2018-12" db="EMBL/GenBank/DDBJ databases">
        <authorList>
            <consortium name="Pathogen Informatics"/>
        </authorList>
    </citation>
    <scope>NUCLEOTIDE SEQUENCE [LARGE SCALE GENOMIC DNA]</scope>
    <source>
        <strain evidence="1 2">NCTC13354</strain>
    </source>
</reference>
<gene>
    <name evidence="1" type="ORF">NCTC13354_01224</name>
</gene>
<evidence type="ECO:0000313" key="2">
    <source>
        <dbReference type="Proteomes" id="UP000269542"/>
    </source>
</evidence>
<organism evidence="1 2">
    <name type="scientific">Trueperella bialowiezensis</name>
    <dbReference type="NCBI Taxonomy" id="312285"/>
    <lineage>
        <taxon>Bacteria</taxon>
        <taxon>Bacillati</taxon>
        <taxon>Actinomycetota</taxon>
        <taxon>Actinomycetes</taxon>
        <taxon>Actinomycetales</taxon>
        <taxon>Actinomycetaceae</taxon>
        <taxon>Trueperella</taxon>
    </lineage>
</organism>
<dbReference type="Proteomes" id="UP000269542">
    <property type="component" value="Chromosome"/>
</dbReference>
<keyword evidence="2" id="KW-1185">Reference proteome</keyword>
<dbReference type="AlphaFoldDB" id="A0A3S4YYB0"/>